<keyword evidence="3" id="KW-1185">Reference proteome</keyword>
<organism evidence="2 3">
    <name type="scientific">Gemmobacter fulvus</name>
    <dbReference type="NCBI Taxonomy" id="2840474"/>
    <lineage>
        <taxon>Bacteria</taxon>
        <taxon>Pseudomonadati</taxon>
        <taxon>Pseudomonadota</taxon>
        <taxon>Alphaproteobacteria</taxon>
        <taxon>Rhodobacterales</taxon>
        <taxon>Paracoccaceae</taxon>
        <taxon>Gemmobacter</taxon>
    </lineage>
</organism>
<dbReference type="EMBL" id="CP076361">
    <property type="protein sequence ID" value="QWK91903.1"/>
    <property type="molecule type" value="Genomic_DNA"/>
</dbReference>
<feature type="compositionally biased region" description="Low complexity" evidence="1">
    <location>
        <begin position="12"/>
        <end position="31"/>
    </location>
</feature>
<protein>
    <recommendedName>
        <fullName evidence="4">D-galactarate dehydratase</fullName>
    </recommendedName>
</protein>
<evidence type="ECO:0000256" key="1">
    <source>
        <dbReference type="SAM" id="MobiDB-lite"/>
    </source>
</evidence>
<evidence type="ECO:0008006" key="4">
    <source>
        <dbReference type="Google" id="ProtNLM"/>
    </source>
</evidence>
<dbReference type="KEGG" id="gfu:KM031_04300"/>
<reference evidence="2" key="1">
    <citation type="submission" date="2021-06" db="EMBL/GenBank/DDBJ databases">
        <title>Direct submission.</title>
        <authorList>
            <person name="Lee C.-S."/>
            <person name="Jin L."/>
        </authorList>
    </citation>
    <scope>NUCLEOTIDE SEQUENCE</scope>
    <source>
        <strain evidence="2">Con5</strain>
    </source>
</reference>
<evidence type="ECO:0000313" key="2">
    <source>
        <dbReference type="EMBL" id="QWK91903.1"/>
    </source>
</evidence>
<dbReference type="Proteomes" id="UP000679352">
    <property type="component" value="Chromosome"/>
</dbReference>
<proteinExistence type="predicted"/>
<sequence>MPDFLKREETRTAAPVAAAPSPALTAPRPSAGARTAETLDTTTEAQRAAATAATVPVQVAPLGKVVVSLGDVTVPGFWLKSSLVSAPVPGLVKTAGGQTVQVDLLPGDGAAQLSLAAFRAAGLGLTDLPQVEVFPR</sequence>
<evidence type="ECO:0000313" key="3">
    <source>
        <dbReference type="Proteomes" id="UP000679352"/>
    </source>
</evidence>
<feature type="compositionally biased region" description="Basic and acidic residues" evidence="1">
    <location>
        <begin position="1"/>
        <end position="11"/>
    </location>
</feature>
<dbReference type="AlphaFoldDB" id="A0A975PA70"/>
<accession>A0A975PA70</accession>
<feature type="region of interest" description="Disordered" evidence="1">
    <location>
        <begin position="1"/>
        <end position="47"/>
    </location>
</feature>
<gene>
    <name evidence="2" type="ORF">KM031_04300</name>
</gene>
<name>A0A975PA70_9RHOB</name>